<dbReference type="EMBL" id="JBEZAM010000004">
    <property type="protein sequence ID" value="MEU7292606.1"/>
    <property type="molecule type" value="Genomic_DNA"/>
</dbReference>
<gene>
    <name evidence="2" type="ORF">AB0A76_05270</name>
</gene>
<feature type="transmembrane region" description="Helical" evidence="1">
    <location>
        <begin position="21"/>
        <end position="40"/>
    </location>
</feature>
<evidence type="ECO:0000313" key="2">
    <source>
        <dbReference type="EMBL" id="MEU7292606.1"/>
    </source>
</evidence>
<keyword evidence="1" id="KW-0812">Transmembrane</keyword>
<evidence type="ECO:0000256" key="1">
    <source>
        <dbReference type="SAM" id="Phobius"/>
    </source>
</evidence>
<name>A0ABV3CQY5_STREX</name>
<sequence>MSPKDTLRTSGGGRSGFTASLTPGRVGMALLAAVTLIFIFENTGDVKIRILIPEVTMPLYLALLATAILGAACGFYVAARRRK</sequence>
<keyword evidence="3" id="KW-1185">Reference proteome</keyword>
<accession>A0ABV3CQY5</accession>
<organism evidence="2 3">
    <name type="scientific">Streptomyces exfoliatus</name>
    <name type="common">Streptomyces hydrogenans</name>
    <dbReference type="NCBI Taxonomy" id="1905"/>
    <lineage>
        <taxon>Bacteria</taxon>
        <taxon>Bacillati</taxon>
        <taxon>Actinomycetota</taxon>
        <taxon>Actinomycetes</taxon>
        <taxon>Kitasatosporales</taxon>
        <taxon>Streptomycetaceae</taxon>
        <taxon>Streptomyces</taxon>
    </lineage>
</organism>
<proteinExistence type="predicted"/>
<protein>
    <submittedName>
        <fullName evidence="2">LapA family protein</fullName>
    </submittedName>
</protein>
<dbReference type="RefSeq" id="WP_359204962.1">
    <property type="nucleotide sequence ID" value="NZ_JBEZAM010000004.1"/>
</dbReference>
<reference evidence="2 3" key="1">
    <citation type="submission" date="2024-06" db="EMBL/GenBank/DDBJ databases">
        <title>The Natural Products Discovery Center: Release of the First 8490 Sequenced Strains for Exploring Actinobacteria Biosynthetic Diversity.</title>
        <authorList>
            <person name="Kalkreuter E."/>
            <person name="Kautsar S.A."/>
            <person name="Yang D."/>
            <person name="Bader C.D."/>
            <person name="Teijaro C.N."/>
            <person name="Fluegel L."/>
            <person name="Davis C.M."/>
            <person name="Simpson J.R."/>
            <person name="Lauterbach L."/>
            <person name="Steele A.D."/>
            <person name="Gui C."/>
            <person name="Meng S."/>
            <person name="Li G."/>
            <person name="Viehrig K."/>
            <person name="Ye F."/>
            <person name="Su P."/>
            <person name="Kiefer A.F."/>
            <person name="Nichols A."/>
            <person name="Cepeda A.J."/>
            <person name="Yan W."/>
            <person name="Fan B."/>
            <person name="Jiang Y."/>
            <person name="Adhikari A."/>
            <person name="Zheng C.-J."/>
            <person name="Schuster L."/>
            <person name="Cowan T.M."/>
            <person name="Smanski M.J."/>
            <person name="Chevrette M.G."/>
            <person name="De Carvalho L.P.S."/>
            <person name="Shen B."/>
        </authorList>
    </citation>
    <scope>NUCLEOTIDE SEQUENCE [LARGE SCALE GENOMIC DNA]</scope>
    <source>
        <strain evidence="2 3">NPDC045705</strain>
    </source>
</reference>
<evidence type="ECO:0000313" key="3">
    <source>
        <dbReference type="Proteomes" id="UP001551210"/>
    </source>
</evidence>
<comment type="caution">
    <text evidence="2">The sequence shown here is derived from an EMBL/GenBank/DDBJ whole genome shotgun (WGS) entry which is preliminary data.</text>
</comment>
<keyword evidence="1" id="KW-0472">Membrane</keyword>
<dbReference type="Proteomes" id="UP001551210">
    <property type="component" value="Unassembled WGS sequence"/>
</dbReference>
<keyword evidence="1" id="KW-1133">Transmembrane helix</keyword>
<feature type="transmembrane region" description="Helical" evidence="1">
    <location>
        <begin position="60"/>
        <end position="79"/>
    </location>
</feature>